<dbReference type="InterPro" id="IPR029753">
    <property type="entry name" value="D-isomer_DH_CS"/>
</dbReference>
<evidence type="ECO:0000259" key="6">
    <source>
        <dbReference type="Pfam" id="PF02826"/>
    </source>
</evidence>
<evidence type="ECO:0000256" key="3">
    <source>
        <dbReference type="ARBA" id="ARBA00023027"/>
    </source>
</evidence>
<name>A0ABV6ULC5_9ACTN</name>
<reference evidence="7 8" key="1">
    <citation type="submission" date="2024-09" db="EMBL/GenBank/DDBJ databases">
        <authorList>
            <person name="Lee S.D."/>
        </authorList>
    </citation>
    <scope>NUCLEOTIDE SEQUENCE [LARGE SCALE GENOMIC DNA]</scope>
    <source>
        <strain evidence="7 8">N1-5</strain>
    </source>
</reference>
<dbReference type="InterPro" id="IPR036291">
    <property type="entry name" value="NAD(P)-bd_dom_sf"/>
</dbReference>
<feature type="domain" description="D-isomer specific 2-hydroxyacid dehydrogenase NAD-binding" evidence="6">
    <location>
        <begin position="140"/>
        <end position="298"/>
    </location>
</feature>
<feature type="domain" description="D-isomer specific 2-hydroxyacid dehydrogenase catalytic" evidence="5">
    <location>
        <begin position="55"/>
        <end position="322"/>
    </location>
</feature>
<dbReference type="EMBL" id="JBHEZZ010000006">
    <property type="protein sequence ID" value="MFC1402248.1"/>
    <property type="molecule type" value="Genomic_DNA"/>
</dbReference>
<evidence type="ECO:0000313" key="7">
    <source>
        <dbReference type="EMBL" id="MFC1402248.1"/>
    </source>
</evidence>
<keyword evidence="2 4" id="KW-0560">Oxidoreductase</keyword>
<proteinExistence type="inferred from homology"/>
<evidence type="ECO:0000259" key="5">
    <source>
        <dbReference type="Pfam" id="PF00389"/>
    </source>
</evidence>
<dbReference type="PANTHER" id="PTHR10996:SF178">
    <property type="entry name" value="2-HYDROXYACID DEHYDROGENASE YGL185C-RELATED"/>
    <property type="match status" value="1"/>
</dbReference>
<dbReference type="Pfam" id="PF00389">
    <property type="entry name" value="2-Hacid_dh"/>
    <property type="match status" value="1"/>
</dbReference>
<gene>
    <name evidence="7" type="ORF">ACEZDJ_13230</name>
</gene>
<dbReference type="InterPro" id="IPR006139">
    <property type="entry name" value="D-isomer_2_OHA_DH_cat_dom"/>
</dbReference>
<dbReference type="SUPFAM" id="SSF51735">
    <property type="entry name" value="NAD(P)-binding Rossmann-fold domains"/>
    <property type="match status" value="1"/>
</dbReference>
<protein>
    <submittedName>
        <fullName evidence="7">Hydroxyacid dehydrogenase</fullName>
    </submittedName>
</protein>
<keyword evidence="8" id="KW-1185">Reference proteome</keyword>
<dbReference type="Gene3D" id="3.40.50.720">
    <property type="entry name" value="NAD(P)-binding Rossmann-like Domain"/>
    <property type="match status" value="2"/>
</dbReference>
<dbReference type="CDD" id="cd12167">
    <property type="entry name" value="2-Hacid_dh_8"/>
    <property type="match status" value="1"/>
</dbReference>
<dbReference type="Pfam" id="PF02826">
    <property type="entry name" value="2-Hacid_dh_C"/>
    <property type="match status" value="1"/>
</dbReference>
<dbReference type="Proteomes" id="UP001592528">
    <property type="component" value="Unassembled WGS sequence"/>
</dbReference>
<dbReference type="RefSeq" id="WP_030263120.1">
    <property type="nucleotide sequence ID" value="NZ_JBHEZZ010000006.1"/>
</dbReference>
<evidence type="ECO:0000313" key="8">
    <source>
        <dbReference type="Proteomes" id="UP001592528"/>
    </source>
</evidence>
<dbReference type="InterPro" id="IPR050223">
    <property type="entry name" value="D-isomer_2-hydroxyacid_DH"/>
</dbReference>
<evidence type="ECO:0000256" key="1">
    <source>
        <dbReference type="ARBA" id="ARBA00005854"/>
    </source>
</evidence>
<keyword evidence="3" id="KW-0520">NAD</keyword>
<dbReference type="PANTHER" id="PTHR10996">
    <property type="entry name" value="2-HYDROXYACID DEHYDROGENASE-RELATED"/>
    <property type="match status" value="1"/>
</dbReference>
<comment type="caution">
    <text evidence="7">The sequence shown here is derived from an EMBL/GenBank/DDBJ whole genome shotgun (WGS) entry which is preliminary data.</text>
</comment>
<sequence length="338" mass="36632">MSRPLAALAMRPAVAPVLFDAGARRRLNGLVDLGPDPDLVLDEFDSPRARSVLAGVEVLVTGWGCPLLDEALLHHAPRLRAVVHTAGTVKNHVTEACWRRGLQITSAAGANAVPVAEYTLAAILFSNKQVLATRDGYRRTRERATDWHVRLAGAGNYRRRIGIVGASRIGRRVVELLRPFDLEVLLSDPFLDPDEASRLGARLVPLPELFGSSDVVSVHAPWLRSTEGLVSRSLLGSMPDGATLINTARGALVDQPALERELVSGRLNAVLDVTTPDLLPSGSPLYDLPNVLLTPHIAGSMGGELHRMADFALDELERWTRGVPFVDPVHPDAWDRTA</sequence>
<dbReference type="InterPro" id="IPR006140">
    <property type="entry name" value="D-isomer_DH_NAD-bd"/>
</dbReference>
<organism evidence="7 8">
    <name type="scientific">Streptacidiphilus cavernicola</name>
    <dbReference type="NCBI Taxonomy" id="3342716"/>
    <lineage>
        <taxon>Bacteria</taxon>
        <taxon>Bacillati</taxon>
        <taxon>Actinomycetota</taxon>
        <taxon>Actinomycetes</taxon>
        <taxon>Kitasatosporales</taxon>
        <taxon>Streptomycetaceae</taxon>
        <taxon>Streptacidiphilus</taxon>
    </lineage>
</organism>
<comment type="similarity">
    <text evidence="1 4">Belongs to the D-isomer specific 2-hydroxyacid dehydrogenase family.</text>
</comment>
<dbReference type="SUPFAM" id="SSF52283">
    <property type="entry name" value="Formate/glycerate dehydrogenase catalytic domain-like"/>
    <property type="match status" value="1"/>
</dbReference>
<evidence type="ECO:0000256" key="4">
    <source>
        <dbReference type="RuleBase" id="RU003719"/>
    </source>
</evidence>
<accession>A0ABV6ULC5</accession>
<dbReference type="PROSITE" id="PS00670">
    <property type="entry name" value="D_2_HYDROXYACID_DH_2"/>
    <property type="match status" value="1"/>
</dbReference>
<evidence type="ECO:0000256" key="2">
    <source>
        <dbReference type="ARBA" id="ARBA00023002"/>
    </source>
</evidence>